<keyword evidence="1" id="KW-1133">Transmembrane helix</keyword>
<feature type="transmembrane region" description="Helical" evidence="1">
    <location>
        <begin position="58"/>
        <end position="80"/>
    </location>
</feature>
<dbReference type="AlphaFoldDB" id="A0A6J6U1X4"/>
<accession>A0A6J6U1X4</accession>
<proteinExistence type="predicted"/>
<evidence type="ECO:0000256" key="1">
    <source>
        <dbReference type="SAM" id="Phobius"/>
    </source>
</evidence>
<dbReference type="Pfam" id="PF05656">
    <property type="entry name" value="DUF805"/>
    <property type="match status" value="1"/>
</dbReference>
<dbReference type="PANTHER" id="PTHR34980">
    <property type="entry name" value="INNER MEMBRANE PROTEIN-RELATED-RELATED"/>
    <property type="match status" value="1"/>
</dbReference>
<keyword evidence="1" id="KW-0812">Transmembrane</keyword>
<feature type="transmembrane region" description="Helical" evidence="1">
    <location>
        <begin position="92"/>
        <end position="113"/>
    </location>
</feature>
<feature type="transmembrane region" description="Helical" evidence="1">
    <location>
        <begin position="27"/>
        <end position="52"/>
    </location>
</feature>
<protein>
    <submittedName>
        <fullName evidence="2">Unannotated protein</fullName>
    </submittedName>
</protein>
<name>A0A6J6U1X4_9ZZZZ</name>
<reference evidence="2" key="1">
    <citation type="submission" date="2020-05" db="EMBL/GenBank/DDBJ databases">
        <authorList>
            <person name="Chiriac C."/>
            <person name="Salcher M."/>
            <person name="Ghai R."/>
            <person name="Kavagutti S V."/>
        </authorList>
    </citation>
    <scope>NUCLEOTIDE SEQUENCE</scope>
</reference>
<keyword evidence="1" id="KW-0472">Membrane</keyword>
<gene>
    <name evidence="2" type="ORF">UFOPK2786_01399</name>
</gene>
<organism evidence="2">
    <name type="scientific">freshwater metagenome</name>
    <dbReference type="NCBI Taxonomy" id="449393"/>
    <lineage>
        <taxon>unclassified sequences</taxon>
        <taxon>metagenomes</taxon>
        <taxon>ecological metagenomes</taxon>
    </lineage>
</organism>
<dbReference type="InterPro" id="IPR008523">
    <property type="entry name" value="DUF805"/>
</dbReference>
<dbReference type="GO" id="GO:0005886">
    <property type="term" value="C:plasma membrane"/>
    <property type="evidence" value="ECO:0007669"/>
    <property type="project" value="TreeGrafter"/>
</dbReference>
<evidence type="ECO:0000313" key="2">
    <source>
        <dbReference type="EMBL" id="CAB4753114.1"/>
    </source>
</evidence>
<dbReference type="EMBL" id="CAEZYW010000240">
    <property type="protein sequence ID" value="CAB4753114.1"/>
    <property type="molecule type" value="Genomic_DNA"/>
</dbReference>
<sequence length="128" mass="13886">MTFGTAISSGASNLTTFSGRSSRSACWWWYLLLFILSIIVERIVGAILGSMVADGMTVAGLGLLSWLVAVIFQLLIIGVGCRRLHDSGKSGWLQLLLIFPCFGNIILIILWILPSTQGDNQYGPKPAE</sequence>